<dbReference type="Gene3D" id="3.40.50.1820">
    <property type="entry name" value="alpha/beta hydrolase"/>
    <property type="match status" value="1"/>
</dbReference>
<evidence type="ECO:0000313" key="3">
    <source>
        <dbReference type="Proteomes" id="UP000294835"/>
    </source>
</evidence>
<sequence length="240" mass="25101">MLRLGLVLLVVLAAPARADCVVLLHGLARGPGSLLLMEQALAHHGFRVVNAGYPSTEAPIEDLADVVPRAFAGCGPVARVHVVTHSMGGILLRLWLAGHRPANLGRVVMLAPPNSGSELVDALGDLRPFEWINGPAGLQLGTGPRSVPNSLGPVDFPLGVIAGSRSLNPVYSALIPGPDDGKVSVASTRVAGMAAHLTLPVTHTFMMNDPRVIAQTLAFLRTGAFRPGLGWTDALGRLLR</sequence>
<dbReference type="InterPro" id="IPR029058">
    <property type="entry name" value="AB_hydrolase_fold"/>
</dbReference>
<feature type="chain" id="PRO_5020825065" description="Alpha/beta hydrolase family protein" evidence="1">
    <location>
        <begin position="19"/>
        <end position="240"/>
    </location>
</feature>
<dbReference type="AlphaFoldDB" id="A0A4R2Q810"/>
<dbReference type="EMBL" id="SLXP01000001">
    <property type="protein sequence ID" value="TCP44204.1"/>
    <property type="molecule type" value="Genomic_DNA"/>
</dbReference>
<evidence type="ECO:0008006" key="4">
    <source>
        <dbReference type="Google" id="ProtNLM"/>
    </source>
</evidence>
<evidence type="ECO:0000313" key="2">
    <source>
        <dbReference type="EMBL" id="TCP44204.1"/>
    </source>
</evidence>
<protein>
    <recommendedName>
        <fullName evidence="4">Alpha/beta hydrolase family protein</fullName>
    </recommendedName>
</protein>
<dbReference type="RefSeq" id="WP_132460346.1">
    <property type="nucleotide sequence ID" value="NZ_SLXP01000001.1"/>
</dbReference>
<dbReference type="PANTHER" id="PTHR37946:SF1">
    <property type="entry name" value="SLL1969 PROTEIN"/>
    <property type="match status" value="1"/>
</dbReference>
<comment type="caution">
    <text evidence="2">The sequence shown here is derived from an EMBL/GenBank/DDBJ whole genome shotgun (WGS) entry which is preliminary data.</text>
</comment>
<dbReference type="OrthoDB" id="556502at2"/>
<dbReference type="SUPFAM" id="SSF53474">
    <property type="entry name" value="alpha/beta-Hydrolases"/>
    <property type="match status" value="1"/>
</dbReference>
<reference evidence="2 3" key="1">
    <citation type="submission" date="2019-03" db="EMBL/GenBank/DDBJ databases">
        <title>Genomic Encyclopedia of Type Strains, Phase IV (KMG-IV): sequencing the most valuable type-strain genomes for metagenomic binning, comparative biology and taxonomic classification.</title>
        <authorList>
            <person name="Goeker M."/>
        </authorList>
    </citation>
    <scope>NUCLEOTIDE SEQUENCE [LARGE SCALE GENOMIC DNA]</scope>
    <source>
        <strain evidence="2 3">DSM 18063</strain>
    </source>
</reference>
<dbReference type="Proteomes" id="UP000294835">
    <property type="component" value="Unassembled WGS sequence"/>
</dbReference>
<keyword evidence="1" id="KW-0732">Signal</keyword>
<evidence type="ECO:0000256" key="1">
    <source>
        <dbReference type="SAM" id="SignalP"/>
    </source>
</evidence>
<organism evidence="2 3">
    <name type="scientific">Rhodovulum marinum</name>
    <dbReference type="NCBI Taxonomy" id="320662"/>
    <lineage>
        <taxon>Bacteria</taxon>
        <taxon>Pseudomonadati</taxon>
        <taxon>Pseudomonadota</taxon>
        <taxon>Alphaproteobacteria</taxon>
        <taxon>Rhodobacterales</taxon>
        <taxon>Paracoccaceae</taxon>
        <taxon>Rhodovulum</taxon>
    </lineage>
</organism>
<accession>A0A4R2Q810</accession>
<proteinExistence type="predicted"/>
<keyword evidence="3" id="KW-1185">Reference proteome</keyword>
<feature type="signal peptide" evidence="1">
    <location>
        <begin position="1"/>
        <end position="18"/>
    </location>
</feature>
<gene>
    <name evidence="2" type="ORF">EV662_101295</name>
</gene>
<dbReference type="PANTHER" id="PTHR37946">
    <property type="entry name" value="SLL1969 PROTEIN"/>
    <property type="match status" value="1"/>
</dbReference>
<name>A0A4R2Q810_9RHOB</name>